<reference evidence="1" key="1">
    <citation type="submission" date="2022-03" db="EMBL/GenBank/DDBJ databases">
        <title>Genomic analyses of argali, domestic sheep and their hybrids provide insights into chromosomal evolution, heterosis and genetic basis of agronomic traits.</title>
        <authorList>
            <person name="Li M."/>
        </authorList>
    </citation>
    <scope>NUCLEOTIDE SEQUENCE</scope>
    <source>
        <strain evidence="1">CAU-MHL-2022a</strain>
        <tissue evidence="1">Skin</tissue>
    </source>
</reference>
<evidence type="ECO:0000313" key="1">
    <source>
        <dbReference type="EMBL" id="KAI4535734.1"/>
    </source>
</evidence>
<name>A0AAD4Y5K1_OVIAM</name>
<protein>
    <submittedName>
        <fullName evidence="1">Uncharacterized protein</fullName>
    </submittedName>
</protein>
<organism evidence="1 2">
    <name type="scientific">Ovis ammon polii</name>
    <dbReference type="NCBI Taxonomy" id="230172"/>
    <lineage>
        <taxon>Eukaryota</taxon>
        <taxon>Metazoa</taxon>
        <taxon>Chordata</taxon>
        <taxon>Craniata</taxon>
        <taxon>Vertebrata</taxon>
        <taxon>Euteleostomi</taxon>
        <taxon>Mammalia</taxon>
        <taxon>Eutheria</taxon>
        <taxon>Laurasiatheria</taxon>
        <taxon>Artiodactyla</taxon>
        <taxon>Ruminantia</taxon>
        <taxon>Pecora</taxon>
        <taxon>Bovidae</taxon>
        <taxon>Caprinae</taxon>
        <taxon>Ovis</taxon>
    </lineage>
</organism>
<proteinExistence type="predicted"/>
<evidence type="ECO:0000313" key="2">
    <source>
        <dbReference type="Proteomes" id="UP001214576"/>
    </source>
</evidence>
<gene>
    <name evidence="1" type="ORF">MG293_014061</name>
</gene>
<sequence length="204" mass="23548">MAAAGPPEPAAKLEAARAWRLTGAPWRGDMPVPLGNVMKQRLHDRHNMRCREYKDGLDQPPDLRTPTEEVHSKLIPLYFNMYLAGIRDRVYLLDQTVEMKHQGEFISSSVDSLKGATMWWCTSEHSFWEQQEFQINVFQVLNNYLHESRTSQKKNRTLKLDLMKLGDFSYLMSMKPDLLVKKARKKTILTCAILFYAGTQNSPS</sequence>
<dbReference type="AlphaFoldDB" id="A0AAD4Y5K1"/>
<dbReference type="EMBL" id="JAKZEL010000017">
    <property type="protein sequence ID" value="KAI4535734.1"/>
    <property type="molecule type" value="Genomic_DNA"/>
</dbReference>
<dbReference type="Proteomes" id="UP001214576">
    <property type="component" value="Unassembled WGS sequence"/>
</dbReference>
<comment type="caution">
    <text evidence="1">The sequence shown here is derived from an EMBL/GenBank/DDBJ whole genome shotgun (WGS) entry which is preliminary data.</text>
</comment>
<keyword evidence="2" id="KW-1185">Reference proteome</keyword>
<accession>A0AAD4Y5K1</accession>